<dbReference type="GO" id="GO:0020037">
    <property type="term" value="F:heme binding"/>
    <property type="evidence" value="ECO:0007669"/>
    <property type="project" value="InterPro"/>
</dbReference>
<keyword evidence="1" id="KW-0732">Signal</keyword>
<reference evidence="2" key="1">
    <citation type="submission" date="2019-02" db="EMBL/GenBank/DDBJ databases">
        <authorList>
            <person name="Gruber-Vodicka R. H."/>
            <person name="Seah K. B. B."/>
        </authorList>
    </citation>
    <scope>NUCLEOTIDE SEQUENCE</scope>
    <source>
        <strain evidence="4">BECK_SA2B12</strain>
        <strain evidence="3">BECK_SA2B15</strain>
        <strain evidence="2">BECK_SA2B20</strain>
    </source>
</reference>
<dbReference type="SUPFAM" id="SSF46626">
    <property type="entry name" value="Cytochrome c"/>
    <property type="match status" value="1"/>
</dbReference>
<accession>A0A450VBQ4</accession>
<protein>
    <recommendedName>
        <fullName evidence="5">Cytochrome c domain-containing protein</fullName>
    </recommendedName>
</protein>
<dbReference type="AlphaFoldDB" id="A0A450VBQ4"/>
<evidence type="ECO:0000313" key="3">
    <source>
        <dbReference type="EMBL" id="VFK02259.1"/>
    </source>
</evidence>
<gene>
    <name evidence="3" type="ORF">BECKH772A_GA0070896_102623</name>
    <name evidence="2" type="ORF">BECKH772B_GA0070898_102663</name>
    <name evidence="4" type="ORF">BECKH772C_GA0070978_102653</name>
</gene>
<evidence type="ECO:0008006" key="5">
    <source>
        <dbReference type="Google" id="ProtNLM"/>
    </source>
</evidence>
<proteinExistence type="predicted"/>
<dbReference type="GO" id="GO:0009055">
    <property type="term" value="F:electron transfer activity"/>
    <property type="evidence" value="ECO:0007669"/>
    <property type="project" value="InterPro"/>
</dbReference>
<dbReference type="EMBL" id="CAADFI010000266">
    <property type="protein sequence ID" value="VFK02204.1"/>
    <property type="molecule type" value="Genomic_DNA"/>
</dbReference>
<dbReference type="InterPro" id="IPR036909">
    <property type="entry name" value="Cyt_c-like_dom_sf"/>
</dbReference>
<evidence type="ECO:0000256" key="1">
    <source>
        <dbReference type="SAM" id="SignalP"/>
    </source>
</evidence>
<dbReference type="EMBL" id="CAADFG010000262">
    <property type="protein sequence ID" value="VFK02259.1"/>
    <property type="molecule type" value="Genomic_DNA"/>
</dbReference>
<feature type="signal peptide" evidence="1">
    <location>
        <begin position="1"/>
        <end position="26"/>
    </location>
</feature>
<evidence type="ECO:0000313" key="4">
    <source>
        <dbReference type="EMBL" id="VFK05380.1"/>
    </source>
</evidence>
<sequence>MKSIIKKFFPLSILFPALLAVGHAYGADLEAGGKLHEENCVTCHNSLNDGDANSLYTREDRRVTSLPGLKAQVERCQYSLELQWFDKEIDRVTAYLNHHFYHF</sequence>
<evidence type="ECO:0000313" key="2">
    <source>
        <dbReference type="EMBL" id="VFK02204.1"/>
    </source>
</evidence>
<dbReference type="EMBL" id="CAADFJ010000265">
    <property type="protein sequence ID" value="VFK05380.1"/>
    <property type="molecule type" value="Genomic_DNA"/>
</dbReference>
<organism evidence="2">
    <name type="scientific">Candidatus Kentrum eta</name>
    <dbReference type="NCBI Taxonomy" id="2126337"/>
    <lineage>
        <taxon>Bacteria</taxon>
        <taxon>Pseudomonadati</taxon>
        <taxon>Pseudomonadota</taxon>
        <taxon>Gammaproteobacteria</taxon>
        <taxon>Candidatus Kentrum</taxon>
    </lineage>
</organism>
<name>A0A450VBQ4_9GAMM</name>
<feature type="chain" id="PRO_5036113444" description="Cytochrome c domain-containing protein" evidence="1">
    <location>
        <begin position="27"/>
        <end position="103"/>
    </location>
</feature>